<dbReference type="Pfam" id="PF04186">
    <property type="entry name" value="FxsA"/>
    <property type="match status" value="1"/>
</dbReference>
<protein>
    <submittedName>
        <fullName evidence="2">Unannotated protein</fullName>
    </submittedName>
</protein>
<evidence type="ECO:0000256" key="1">
    <source>
        <dbReference type="SAM" id="Phobius"/>
    </source>
</evidence>
<keyword evidence="1" id="KW-1133">Transmembrane helix</keyword>
<gene>
    <name evidence="2" type="ORF">UFOPK1572_00045</name>
</gene>
<feature type="transmembrane region" description="Helical" evidence="1">
    <location>
        <begin position="28"/>
        <end position="48"/>
    </location>
</feature>
<proteinExistence type="predicted"/>
<sequence length="157" mass="17052">MWFLLIVALIVVIPLAELYFIVQVGQELGILPTIALLIVISAVGSALVKREGVRVYRDFVSAIRTGVEPTRQIVAGVCVLGAGVMFLAPGFFSDIVGITLLLPPTRRVVTRLVMRGSSRRATVIRATHTGPIVDLRGHLTKKDDVIDVQPREGDEAQ</sequence>
<dbReference type="EMBL" id="CAEZTC010000003">
    <property type="protein sequence ID" value="CAB4549223.1"/>
    <property type="molecule type" value="Genomic_DNA"/>
</dbReference>
<keyword evidence="1" id="KW-0472">Membrane</keyword>
<dbReference type="NCBIfam" id="NF008528">
    <property type="entry name" value="PRK11463.1-2"/>
    <property type="match status" value="1"/>
</dbReference>
<keyword evidence="1" id="KW-0812">Transmembrane</keyword>
<evidence type="ECO:0000313" key="2">
    <source>
        <dbReference type="EMBL" id="CAB4549223.1"/>
    </source>
</evidence>
<dbReference type="AlphaFoldDB" id="A0A6J6CGD9"/>
<dbReference type="PANTHER" id="PTHR35335">
    <property type="entry name" value="UPF0716 PROTEIN FXSA"/>
    <property type="match status" value="1"/>
</dbReference>
<name>A0A6J6CGD9_9ZZZZ</name>
<organism evidence="2">
    <name type="scientific">freshwater metagenome</name>
    <dbReference type="NCBI Taxonomy" id="449393"/>
    <lineage>
        <taxon>unclassified sequences</taxon>
        <taxon>metagenomes</taxon>
        <taxon>ecological metagenomes</taxon>
    </lineage>
</organism>
<feature type="transmembrane region" description="Helical" evidence="1">
    <location>
        <begin position="73"/>
        <end position="92"/>
    </location>
</feature>
<dbReference type="InterPro" id="IPR007313">
    <property type="entry name" value="FxsA"/>
</dbReference>
<accession>A0A6J6CGD9</accession>
<dbReference type="GO" id="GO:0016020">
    <property type="term" value="C:membrane"/>
    <property type="evidence" value="ECO:0007669"/>
    <property type="project" value="InterPro"/>
</dbReference>
<reference evidence="2" key="1">
    <citation type="submission" date="2020-05" db="EMBL/GenBank/DDBJ databases">
        <authorList>
            <person name="Chiriac C."/>
            <person name="Salcher M."/>
            <person name="Ghai R."/>
            <person name="Kavagutti S V."/>
        </authorList>
    </citation>
    <scope>NUCLEOTIDE SEQUENCE</scope>
</reference>
<dbReference type="PANTHER" id="PTHR35335:SF1">
    <property type="entry name" value="UPF0716 PROTEIN FXSA"/>
    <property type="match status" value="1"/>
</dbReference>